<evidence type="ECO:0000256" key="3">
    <source>
        <dbReference type="ARBA" id="ARBA00023163"/>
    </source>
</evidence>
<evidence type="ECO:0000259" key="5">
    <source>
        <dbReference type="PROSITE" id="PS50949"/>
    </source>
</evidence>
<keyword evidence="7" id="KW-1185">Reference proteome</keyword>
<evidence type="ECO:0000313" key="6">
    <source>
        <dbReference type="EMBL" id="OZI30863.1"/>
    </source>
</evidence>
<dbReference type="Pfam" id="PF07729">
    <property type="entry name" value="FCD"/>
    <property type="match status" value="1"/>
</dbReference>
<dbReference type="EMBL" id="NEVM01000005">
    <property type="protein sequence ID" value="OZI30863.1"/>
    <property type="molecule type" value="Genomic_DNA"/>
</dbReference>
<dbReference type="SUPFAM" id="SSF46785">
    <property type="entry name" value="Winged helix' DNA-binding domain"/>
    <property type="match status" value="1"/>
</dbReference>
<dbReference type="InterPro" id="IPR036388">
    <property type="entry name" value="WH-like_DNA-bd_sf"/>
</dbReference>
<dbReference type="OrthoDB" id="8680240at2"/>
<dbReference type="InterPro" id="IPR000524">
    <property type="entry name" value="Tscrpt_reg_HTH_GntR"/>
</dbReference>
<dbReference type="PRINTS" id="PR00035">
    <property type="entry name" value="HTHGNTR"/>
</dbReference>
<accession>A0A261S302</accession>
<dbReference type="AlphaFoldDB" id="A0A261S302"/>
<dbReference type="Gene3D" id="1.20.120.530">
    <property type="entry name" value="GntR ligand-binding domain-like"/>
    <property type="match status" value="1"/>
</dbReference>
<dbReference type="Proteomes" id="UP000216020">
    <property type="component" value="Unassembled WGS sequence"/>
</dbReference>
<name>A0A261S302_9BORD</name>
<dbReference type="Gene3D" id="1.10.10.10">
    <property type="entry name" value="Winged helix-like DNA-binding domain superfamily/Winged helix DNA-binding domain"/>
    <property type="match status" value="1"/>
</dbReference>
<dbReference type="Pfam" id="PF00392">
    <property type="entry name" value="GntR"/>
    <property type="match status" value="1"/>
</dbReference>
<dbReference type="SUPFAM" id="SSF48008">
    <property type="entry name" value="GntR ligand-binding domain-like"/>
    <property type="match status" value="1"/>
</dbReference>
<proteinExistence type="predicted"/>
<reference evidence="7" key="1">
    <citation type="submission" date="2017-05" db="EMBL/GenBank/DDBJ databases">
        <title>Complete and WGS of Bordetella genogroups.</title>
        <authorList>
            <person name="Spilker T."/>
            <person name="Lipuma J."/>
        </authorList>
    </citation>
    <scope>NUCLEOTIDE SEQUENCE [LARGE SCALE GENOMIC DNA]</scope>
    <source>
        <strain evidence="7">AU16122</strain>
    </source>
</reference>
<feature type="domain" description="HTH gntR-type" evidence="5">
    <location>
        <begin position="18"/>
        <end position="85"/>
    </location>
</feature>
<dbReference type="InterPro" id="IPR036390">
    <property type="entry name" value="WH_DNA-bd_sf"/>
</dbReference>
<dbReference type="RefSeq" id="WP_094855285.1">
    <property type="nucleotide sequence ID" value="NZ_NEVM01000005.1"/>
</dbReference>
<comment type="caution">
    <text evidence="6">The sequence shown here is derived from an EMBL/GenBank/DDBJ whole genome shotgun (WGS) entry which is preliminary data.</text>
</comment>
<dbReference type="InterPro" id="IPR008920">
    <property type="entry name" value="TF_FadR/GntR_C"/>
</dbReference>
<evidence type="ECO:0000256" key="1">
    <source>
        <dbReference type="ARBA" id="ARBA00023015"/>
    </source>
</evidence>
<dbReference type="CDD" id="cd07377">
    <property type="entry name" value="WHTH_GntR"/>
    <property type="match status" value="1"/>
</dbReference>
<gene>
    <name evidence="6" type="ORF">CAL29_23105</name>
</gene>
<dbReference type="PROSITE" id="PS50949">
    <property type="entry name" value="HTH_GNTR"/>
    <property type="match status" value="1"/>
</dbReference>
<dbReference type="GO" id="GO:0003677">
    <property type="term" value="F:DNA binding"/>
    <property type="evidence" value="ECO:0007669"/>
    <property type="project" value="UniProtKB-KW"/>
</dbReference>
<sequence>MTRKKSPTRPEAAKTGKGSGSSKAYQLLRSRIVSLEMPPGEDIDEQMLVEELGISRTPLREAMIRLAAEGLISLLPNRGARVASMDIPQLQEHLETFELNQRAVTRLAAMRRTKADLARIEALVAAFEDAHARNDVDGMVDGNWELHLAIGNACGNRVLAKIYANLLTESLRVARLAMSYETFPSEEARQAHLNNILREHREILAAIAAQDADRAEALACSHTGLARKRVTDFISQSAISTVSISPRAAPAALEGVATDV</sequence>
<keyword evidence="2" id="KW-0238">DNA-binding</keyword>
<evidence type="ECO:0000256" key="4">
    <source>
        <dbReference type="SAM" id="MobiDB-lite"/>
    </source>
</evidence>
<dbReference type="GO" id="GO:0003700">
    <property type="term" value="F:DNA-binding transcription factor activity"/>
    <property type="evidence" value="ECO:0007669"/>
    <property type="project" value="InterPro"/>
</dbReference>
<keyword evidence="1" id="KW-0805">Transcription regulation</keyword>
<dbReference type="PANTHER" id="PTHR43537">
    <property type="entry name" value="TRANSCRIPTIONAL REGULATOR, GNTR FAMILY"/>
    <property type="match status" value="1"/>
</dbReference>
<dbReference type="PANTHER" id="PTHR43537:SF45">
    <property type="entry name" value="GNTR FAMILY REGULATORY PROTEIN"/>
    <property type="match status" value="1"/>
</dbReference>
<protein>
    <recommendedName>
        <fullName evidence="5">HTH gntR-type domain-containing protein</fullName>
    </recommendedName>
</protein>
<dbReference type="SMART" id="SM00345">
    <property type="entry name" value="HTH_GNTR"/>
    <property type="match status" value="1"/>
</dbReference>
<evidence type="ECO:0000256" key="2">
    <source>
        <dbReference type="ARBA" id="ARBA00023125"/>
    </source>
</evidence>
<keyword evidence="3" id="KW-0804">Transcription</keyword>
<organism evidence="6 7">
    <name type="scientific">Bordetella genomosp. 10</name>
    <dbReference type="NCBI Taxonomy" id="1416804"/>
    <lineage>
        <taxon>Bacteria</taxon>
        <taxon>Pseudomonadati</taxon>
        <taxon>Pseudomonadota</taxon>
        <taxon>Betaproteobacteria</taxon>
        <taxon>Burkholderiales</taxon>
        <taxon>Alcaligenaceae</taxon>
        <taxon>Bordetella</taxon>
    </lineage>
</organism>
<feature type="region of interest" description="Disordered" evidence="4">
    <location>
        <begin position="1"/>
        <end position="22"/>
    </location>
</feature>
<dbReference type="InterPro" id="IPR011711">
    <property type="entry name" value="GntR_C"/>
</dbReference>
<dbReference type="SMART" id="SM00895">
    <property type="entry name" value="FCD"/>
    <property type="match status" value="1"/>
</dbReference>
<evidence type="ECO:0000313" key="7">
    <source>
        <dbReference type="Proteomes" id="UP000216020"/>
    </source>
</evidence>